<dbReference type="InterPro" id="IPR006684">
    <property type="entry name" value="YbgC/YbaW"/>
</dbReference>
<dbReference type="Pfam" id="PF13279">
    <property type="entry name" value="4HBT_2"/>
    <property type="match status" value="1"/>
</dbReference>
<dbReference type="Gene3D" id="3.10.129.10">
    <property type="entry name" value="Hotdog Thioesterase"/>
    <property type="match status" value="1"/>
</dbReference>
<evidence type="ECO:0000256" key="1">
    <source>
        <dbReference type="ARBA" id="ARBA00005953"/>
    </source>
</evidence>
<dbReference type="SUPFAM" id="SSF54637">
    <property type="entry name" value="Thioesterase/thiol ester dehydrase-isomerase"/>
    <property type="match status" value="1"/>
</dbReference>
<dbReference type="CDD" id="cd00586">
    <property type="entry name" value="4HBT"/>
    <property type="match status" value="1"/>
</dbReference>
<dbReference type="GO" id="GO:0047617">
    <property type="term" value="F:fatty acyl-CoA hydrolase activity"/>
    <property type="evidence" value="ECO:0007669"/>
    <property type="project" value="TreeGrafter"/>
</dbReference>
<dbReference type="Proteomes" id="UP000678679">
    <property type="component" value="Chromosome 1"/>
</dbReference>
<evidence type="ECO:0000313" key="4">
    <source>
        <dbReference type="Proteomes" id="UP000678679"/>
    </source>
</evidence>
<dbReference type="AlphaFoldDB" id="A0AAX1MZY5"/>
<dbReference type="KEGG" id="fya:KMW28_14315"/>
<dbReference type="PANTHER" id="PTHR31793:SF24">
    <property type="entry name" value="LONG-CHAIN ACYL-COA THIOESTERASE FADM"/>
    <property type="match status" value="1"/>
</dbReference>
<gene>
    <name evidence="3" type="ORF">KMW28_14315</name>
</gene>
<keyword evidence="4" id="KW-1185">Reference proteome</keyword>
<evidence type="ECO:0000256" key="2">
    <source>
        <dbReference type="ARBA" id="ARBA00022801"/>
    </source>
</evidence>
<evidence type="ECO:0000313" key="3">
    <source>
        <dbReference type="EMBL" id="QWG00826.1"/>
    </source>
</evidence>
<dbReference type="InterPro" id="IPR050563">
    <property type="entry name" value="4-hydroxybenzoyl-CoA_TE"/>
</dbReference>
<comment type="similarity">
    <text evidence="1">Belongs to the 4-hydroxybenzoyl-CoA thioesterase family.</text>
</comment>
<dbReference type="RefSeq" id="WP_169665159.1">
    <property type="nucleotide sequence ID" value="NZ_CP076132.1"/>
</dbReference>
<dbReference type="NCBIfam" id="TIGR00051">
    <property type="entry name" value="YbgC/FadM family acyl-CoA thioesterase"/>
    <property type="match status" value="1"/>
</dbReference>
<accession>A0AAX1MZY5</accession>
<organism evidence="3 4">
    <name type="scientific">Flammeovirga yaeyamensis</name>
    <dbReference type="NCBI Taxonomy" id="367791"/>
    <lineage>
        <taxon>Bacteria</taxon>
        <taxon>Pseudomonadati</taxon>
        <taxon>Bacteroidota</taxon>
        <taxon>Cytophagia</taxon>
        <taxon>Cytophagales</taxon>
        <taxon>Flammeovirgaceae</taxon>
        <taxon>Flammeovirga</taxon>
    </lineage>
</organism>
<dbReference type="InterPro" id="IPR029069">
    <property type="entry name" value="HotDog_dom_sf"/>
</dbReference>
<protein>
    <submittedName>
        <fullName evidence="3">YbgC/FadM family acyl-CoA thioesterase</fullName>
        <ecNumber evidence="3">3.1.2.-</ecNumber>
    </submittedName>
</protein>
<name>A0AAX1MZY5_9BACT</name>
<dbReference type="EC" id="3.1.2.-" evidence="3"/>
<dbReference type="PANTHER" id="PTHR31793">
    <property type="entry name" value="4-HYDROXYBENZOYL-COA THIOESTERASE FAMILY MEMBER"/>
    <property type="match status" value="1"/>
</dbReference>
<sequence>MEYRTSTTNIKVRSYHIDSYQHVNNMRYMEFLEEARWTHFEGNKTLETVAKSGVGFVIANYNIDYLYPASMDQTLEIKTSLAKMGKKSVVFKQEIFIKENQKQALSATVTLVSFDIKTQLPAEITEEMRAEIIK</sequence>
<dbReference type="EMBL" id="CP076132">
    <property type="protein sequence ID" value="QWG00826.1"/>
    <property type="molecule type" value="Genomic_DNA"/>
</dbReference>
<reference evidence="3 4" key="1">
    <citation type="submission" date="2021-05" db="EMBL/GenBank/DDBJ databases">
        <title>Comparative genomic studies on the polysaccharide-degrading batcterial strains of the Flammeovirga genus.</title>
        <authorList>
            <person name="Zewei F."/>
            <person name="Zheng Z."/>
            <person name="Yu L."/>
            <person name="Ruyue G."/>
            <person name="Yanhong M."/>
            <person name="Yuanyuan C."/>
            <person name="Jingyan G."/>
            <person name="Wenjun H."/>
        </authorList>
    </citation>
    <scope>NUCLEOTIDE SEQUENCE [LARGE SCALE GENOMIC DNA]</scope>
    <source>
        <strain evidence="3 4">NBRC:100898</strain>
    </source>
</reference>
<keyword evidence="2 3" id="KW-0378">Hydrolase</keyword>
<proteinExistence type="inferred from homology"/>